<evidence type="ECO:0000256" key="1">
    <source>
        <dbReference type="ARBA" id="ARBA00007661"/>
    </source>
</evidence>
<dbReference type="InterPro" id="IPR023076">
    <property type="entry name" value="HMG_CoA_Rdtase_CS"/>
</dbReference>
<reference evidence="5 6" key="1">
    <citation type="journal article" date="2016" name="Nat. Commun.">
        <title>Ectomycorrhizal ecology is imprinted in the genome of the dominant symbiotic fungus Cenococcum geophilum.</title>
        <authorList>
            <consortium name="DOE Joint Genome Institute"/>
            <person name="Peter M."/>
            <person name="Kohler A."/>
            <person name="Ohm R.A."/>
            <person name="Kuo A."/>
            <person name="Krutzmann J."/>
            <person name="Morin E."/>
            <person name="Arend M."/>
            <person name="Barry K.W."/>
            <person name="Binder M."/>
            <person name="Choi C."/>
            <person name="Clum A."/>
            <person name="Copeland A."/>
            <person name="Grisel N."/>
            <person name="Haridas S."/>
            <person name="Kipfer T."/>
            <person name="LaButti K."/>
            <person name="Lindquist E."/>
            <person name="Lipzen A."/>
            <person name="Maire R."/>
            <person name="Meier B."/>
            <person name="Mihaltcheva S."/>
            <person name="Molinier V."/>
            <person name="Murat C."/>
            <person name="Poggeler S."/>
            <person name="Quandt C.A."/>
            <person name="Sperisen C."/>
            <person name="Tritt A."/>
            <person name="Tisserant E."/>
            <person name="Crous P.W."/>
            <person name="Henrissat B."/>
            <person name="Nehls U."/>
            <person name="Egli S."/>
            <person name="Spatafora J.W."/>
            <person name="Grigoriev I.V."/>
            <person name="Martin F.M."/>
        </authorList>
    </citation>
    <scope>NUCLEOTIDE SEQUENCE [LARGE SCALE GENOMIC DNA]</scope>
    <source>
        <strain evidence="5 6">CBS 207.34</strain>
    </source>
</reference>
<name>A0A8E2F144_9PEZI</name>
<dbReference type="EMBL" id="KV749694">
    <property type="protein sequence ID" value="OCL08216.1"/>
    <property type="molecule type" value="Genomic_DNA"/>
</dbReference>
<dbReference type="Gene3D" id="3.90.770.10">
    <property type="entry name" value="3-hydroxy-3-methylglutaryl-coenzyme A Reductase, Chain A, domain 2"/>
    <property type="match status" value="1"/>
</dbReference>
<evidence type="ECO:0000313" key="6">
    <source>
        <dbReference type="Proteomes" id="UP000250140"/>
    </source>
</evidence>
<sequence length="387" mass="40987">MGDTADIQAQAEPPASTDRDALLSKFKYTTRHASETSGIKVENCIGFAQVPIGLAGPLTITGSSQNGTFFAPMATVEPTVVASTSRGCKAFHQCGGIKAVALKEAMSRAPLFRFKTVDEAVTFYRVVEKGDLTTGLRATAERTSRHARLARLTPSVIGTSVHVKFDYSCGDAAGQNMATIGTHRACTELLRARGKELGIIDFQLEGQMASDKKLSMGNLKGPRGVQVLAWGVLSDEVCKSVLKIGAERLHSAITNLVEGGIRNGQFGSNVNTSNVIAALFIATGQDAASVLEGGWSHLTSEYDPTTKDLTLSLFIPSLPVGTVGGGTGYYTQREALEMLNCYGAGKKWAFAETIAAFALALDVSTISALGSDTFAQSHQKLARQSKL</sequence>
<dbReference type="Pfam" id="PF00368">
    <property type="entry name" value="HMG-CoA_red"/>
    <property type="match status" value="1"/>
</dbReference>
<evidence type="ECO:0000256" key="2">
    <source>
        <dbReference type="ARBA" id="ARBA00012999"/>
    </source>
</evidence>
<dbReference type="PROSITE" id="PS50206">
    <property type="entry name" value="RHODANESE_3"/>
    <property type="match status" value="1"/>
</dbReference>
<dbReference type="InterPro" id="IPR001763">
    <property type="entry name" value="Rhodanese-like_dom"/>
</dbReference>
<keyword evidence="3" id="KW-0560">Oxidoreductase</keyword>
<comment type="similarity">
    <text evidence="1">Belongs to the HMG-CoA reductase family.</text>
</comment>
<dbReference type="PROSITE" id="PS50065">
    <property type="entry name" value="HMG_COA_REDUCTASE_4"/>
    <property type="match status" value="1"/>
</dbReference>
<feature type="domain" description="Rhodanese" evidence="4">
    <location>
        <begin position="271"/>
        <end position="307"/>
    </location>
</feature>
<dbReference type="Proteomes" id="UP000250140">
    <property type="component" value="Unassembled WGS sequence"/>
</dbReference>
<keyword evidence="6" id="KW-1185">Reference proteome</keyword>
<protein>
    <recommendedName>
        <fullName evidence="2">hydroxymethylglutaryl-CoA reductase (NADPH)</fullName>
        <ecNumber evidence="2">1.1.1.34</ecNumber>
    </recommendedName>
</protein>
<gene>
    <name evidence="5" type="ORF">AOQ84DRAFT_389012</name>
</gene>
<dbReference type="PANTHER" id="PTHR10572">
    <property type="entry name" value="3-HYDROXY-3-METHYLGLUTARYL-COENZYME A REDUCTASE"/>
    <property type="match status" value="1"/>
</dbReference>
<dbReference type="PANTHER" id="PTHR10572:SF24">
    <property type="entry name" value="3-HYDROXY-3-METHYLGLUTARYL-COENZYME A REDUCTASE"/>
    <property type="match status" value="1"/>
</dbReference>
<dbReference type="SUPFAM" id="SSF55035">
    <property type="entry name" value="NAD-binding domain of HMG-CoA reductase"/>
    <property type="match status" value="1"/>
</dbReference>
<dbReference type="GO" id="GO:0015936">
    <property type="term" value="P:coenzyme A metabolic process"/>
    <property type="evidence" value="ECO:0007669"/>
    <property type="project" value="InterPro"/>
</dbReference>
<dbReference type="SUPFAM" id="SSF56542">
    <property type="entry name" value="Substrate-binding domain of HMG-CoA reductase"/>
    <property type="match status" value="1"/>
</dbReference>
<evidence type="ECO:0000256" key="3">
    <source>
        <dbReference type="ARBA" id="ARBA00023002"/>
    </source>
</evidence>
<dbReference type="Gene3D" id="3.30.70.420">
    <property type="entry name" value="Hydroxymethylglutaryl-CoA reductase, class I/II, NAD/NADP-binding domain"/>
    <property type="match status" value="1"/>
</dbReference>
<dbReference type="EC" id="1.1.1.34" evidence="2"/>
<dbReference type="OrthoDB" id="310654at2759"/>
<dbReference type="InterPro" id="IPR002202">
    <property type="entry name" value="HMG_CoA_Rdtase"/>
</dbReference>
<dbReference type="InterPro" id="IPR009023">
    <property type="entry name" value="HMG_CoA_Rdtase_NAD(P)-bd_sf"/>
</dbReference>
<dbReference type="GO" id="GO:0004420">
    <property type="term" value="F:hydroxymethylglutaryl-CoA reductase (NADPH) activity"/>
    <property type="evidence" value="ECO:0007669"/>
    <property type="project" value="UniProtKB-EC"/>
</dbReference>
<proteinExistence type="inferred from homology"/>
<organism evidence="5 6">
    <name type="scientific">Glonium stellatum</name>
    <dbReference type="NCBI Taxonomy" id="574774"/>
    <lineage>
        <taxon>Eukaryota</taxon>
        <taxon>Fungi</taxon>
        <taxon>Dikarya</taxon>
        <taxon>Ascomycota</taxon>
        <taxon>Pezizomycotina</taxon>
        <taxon>Dothideomycetes</taxon>
        <taxon>Pleosporomycetidae</taxon>
        <taxon>Gloniales</taxon>
        <taxon>Gloniaceae</taxon>
        <taxon>Glonium</taxon>
    </lineage>
</organism>
<dbReference type="PROSITE" id="PS00318">
    <property type="entry name" value="HMG_COA_REDUCTASE_2"/>
    <property type="match status" value="1"/>
</dbReference>
<dbReference type="InterPro" id="IPR023074">
    <property type="entry name" value="HMG_CoA_Rdtase_cat_sf"/>
</dbReference>
<dbReference type="InterPro" id="IPR009029">
    <property type="entry name" value="HMG_CoA_Rdtase_sub-bd_dom_sf"/>
</dbReference>
<dbReference type="PRINTS" id="PR00071">
    <property type="entry name" value="HMGCOARDTASE"/>
</dbReference>
<accession>A0A8E2F144</accession>
<dbReference type="AlphaFoldDB" id="A0A8E2F144"/>
<evidence type="ECO:0000313" key="5">
    <source>
        <dbReference type="EMBL" id="OCL08216.1"/>
    </source>
</evidence>
<evidence type="ECO:0000259" key="4">
    <source>
        <dbReference type="PROSITE" id="PS50206"/>
    </source>
</evidence>